<evidence type="ECO:0000313" key="8">
    <source>
        <dbReference type="Proteomes" id="UP001165492"/>
    </source>
</evidence>
<dbReference type="PROSITE" id="PS51372">
    <property type="entry name" value="PRD_2"/>
    <property type="match status" value="2"/>
</dbReference>
<dbReference type="PANTHER" id="PTHR32071:SF38">
    <property type="entry name" value="PSP OPERON TRANSCRIPTIONAL ACTIVATOR"/>
    <property type="match status" value="1"/>
</dbReference>
<sequence>MKRQLKILEILDELCTKKLDKNMMQQHKPLGFTAEEVAVLTGFSRSNVSSDLNALHREKLVVKVVSRSTYYVTVKWVESIYPALKGKVPEMVRHQRQIEELATNEFSQSGRAGDVSDTTRLKNDNALYDNAQNYDSFDGLIGAQDSLKVAVEQAKASALYPPKGLDTLLVGSTGVGKTLFAEYMYRFACSQGKIAHGGQFIVFNCADYANNPQLLMSQLFGHVRGAFTGADKDKAGLVEKADGGMLFLDEVHRLPPEGQEMLFYLLDRGDFRRMGDTDKIRHVTIRLVAATTENPDSALLKTFLRRIPVVISLPDLAMRPLHERFELIKFLLAREAVHIQSKLIVSQEALWALLLYRCQGNIGQLRNDLQLICAKAFLHRGDKAAPVRLVYEELPPKIKQAIVYDPQARLETSKILCTLGSELFIQPNGVAADEEADRSLPKNFYQTISERMQFLKSQGIGQAEIVQCIEMDFENYFQRLGPEQLEISQEYLQSVLPQDFLSVFDLACSLAEKMGKTLSRRLYYALAIHIAATVERIRSGLPIVNPNVRSVAEQHPKEYIVAEKMAKCIGEQMGILIPLDEIGFIALMLATFDDRQGREERKVGVLVITHGNSTATSMVDFANKLLGVTHAKAIDMPLEANVDWAIEKAVQVAKEIDQGKGIILLVDMGSLSGVAKALTNRTGIMVKSVEMVSTLMVLHVLHKAILPKNDINIVYRSAWTARSMVQTVVQANNPTDFMNGKDKAILTTCLTGQGAAAKIKGLLEKLLNQWQLFNIRVIAVEAGNQEMLQTRLMSLQHSYDIVASVGSIDPQMEDRPHIAIEELMQGGAGSELRRLLTEGLKASDIADRYTDRGMDWEVMRGMVAGMLDEFLTFVNPRKVMDTLMICIRKLEDELQVEFSSSGLVRMLVHSACMVERLLTHAGISYPETAAFIAEHPLEYSVLKKVSNALEEQFTVNVNDEEICHLIEIIKMERRKNNNVEEG</sequence>
<evidence type="ECO:0000313" key="7">
    <source>
        <dbReference type="EMBL" id="MCC5466039.1"/>
    </source>
</evidence>
<dbReference type="SUPFAM" id="SSF52540">
    <property type="entry name" value="P-loop containing nucleoside triphosphate hydrolases"/>
    <property type="match status" value="1"/>
</dbReference>
<dbReference type="InterPro" id="IPR036662">
    <property type="entry name" value="PTS_EIIA_man-typ_sf"/>
</dbReference>
<dbReference type="PROSITE" id="PS00676">
    <property type="entry name" value="SIGMA54_INTERACT_2"/>
    <property type="match status" value="1"/>
</dbReference>
<dbReference type="InterPro" id="IPR025943">
    <property type="entry name" value="Sigma_54_int_dom_ATP-bd_2"/>
</dbReference>
<name>A0ABS8HS76_9FIRM</name>
<evidence type="ECO:0000259" key="5">
    <source>
        <dbReference type="PROSITE" id="PS51096"/>
    </source>
</evidence>
<dbReference type="Gene3D" id="3.40.50.300">
    <property type="entry name" value="P-loop containing nucleotide triphosphate hydrolases"/>
    <property type="match status" value="1"/>
</dbReference>
<evidence type="ECO:0000256" key="3">
    <source>
        <dbReference type="ARBA" id="ARBA00022840"/>
    </source>
</evidence>
<keyword evidence="3" id="KW-0067">ATP-binding</keyword>
<accession>A0ABS8HS76</accession>
<keyword evidence="8" id="KW-1185">Reference proteome</keyword>
<evidence type="ECO:0000259" key="6">
    <source>
        <dbReference type="PROSITE" id="PS51372"/>
    </source>
</evidence>
<organism evidence="7 8">
    <name type="scientific">Pelosinus baikalensis</name>
    <dbReference type="NCBI Taxonomy" id="2892015"/>
    <lineage>
        <taxon>Bacteria</taxon>
        <taxon>Bacillati</taxon>
        <taxon>Bacillota</taxon>
        <taxon>Negativicutes</taxon>
        <taxon>Selenomonadales</taxon>
        <taxon>Sporomusaceae</taxon>
        <taxon>Pelosinus</taxon>
    </lineage>
</organism>
<dbReference type="Pfam" id="PF03610">
    <property type="entry name" value="EIIA-man"/>
    <property type="match status" value="1"/>
</dbReference>
<dbReference type="Gene3D" id="3.40.50.510">
    <property type="entry name" value="Phosphotransferase system, mannose-type IIA component"/>
    <property type="match status" value="1"/>
</dbReference>
<evidence type="ECO:0000256" key="1">
    <source>
        <dbReference type="ARBA" id="ARBA00022679"/>
    </source>
</evidence>
<dbReference type="Pfam" id="PF00874">
    <property type="entry name" value="PRD"/>
    <property type="match status" value="2"/>
</dbReference>
<dbReference type="Pfam" id="PF00158">
    <property type="entry name" value="Sigma54_activat"/>
    <property type="match status" value="1"/>
</dbReference>
<feature type="domain" description="Sigma-54 factor interaction" evidence="4">
    <location>
        <begin position="140"/>
        <end position="374"/>
    </location>
</feature>
<dbReference type="SUPFAM" id="SSF63520">
    <property type="entry name" value="PTS-regulatory domain, PRD"/>
    <property type="match status" value="2"/>
</dbReference>
<comment type="caution">
    <text evidence="7">The sequence shown here is derived from an EMBL/GenBank/DDBJ whole genome shotgun (WGS) entry which is preliminary data.</text>
</comment>
<dbReference type="InterPro" id="IPR003593">
    <property type="entry name" value="AAA+_ATPase"/>
</dbReference>
<dbReference type="PANTHER" id="PTHR32071">
    <property type="entry name" value="TRANSCRIPTIONAL REGULATORY PROTEIN"/>
    <property type="match status" value="1"/>
</dbReference>
<dbReference type="PROSITE" id="PS50045">
    <property type="entry name" value="SIGMA54_INTERACT_4"/>
    <property type="match status" value="1"/>
</dbReference>
<protein>
    <submittedName>
        <fullName evidence="7">Sigma 54-interacting transcriptional regulator</fullName>
    </submittedName>
</protein>
<keyword evidence="1" id="KW-0808">Transferase</keyword>
<feature type="domain" description="PTS EIIA type-4" evidence="5">
    <location>
        <begin position="602"/>
        <end position="728"/>
    </location>
</feature>
<dbReference type="SMART" id="SM00382">
    <property type="entry name" value="AAA"/>
    <property type="match status" value="1"/>
</dbReference>
<reference evidence="7" key="1">
    <citation type="submission" date="2021-11" db="EMBL/GenBank/DDBJ databases">
        <title>Description of a new species Pelosinus isolated from the bottom sediments of Lake Baikal.</title>
        <authorList>
            <person name="Zakharyuk A."/>
        </authorList>
    </citation>
    <scope>NUCLEOTIDE SEQUENCE</scope>
    <source>
        <strain evidence="7">Bkl1</strain>
    </source>
</reference>
<dbReference type="InterPro" id="IPR004701">
    <property type="entry name" value="PTS_EIIA_man-typ"/>
</dbReference>
<dbReference type="RefSeq" id="WP_229535234.1">
    <property type="nucleotide sequence ID" value="NZ_JAJHJB010000014.1"/>
</dbReference>
<evidence type="ECO:0000259" key="4">
    <source>
        <dbReference type="PROSITE" id="PS50045"/>
    </source>
</evidence>
<dbReference type="InterPro" id="IPR036634">
    <property type="entry name" value="PRD_sf"/>
</dbReference>
<dbReference type="SUPFAM" id="SSF53062">
    <property type="entry name" value="PTS system fructose IIA component-like"/>
    <property type="match status" value="1"/>
</dbReference>
<dbReference type="Gene3D" id="1.10.1790.10">
    <property type="entry name" value="PRD domain"/>
    <property type="match status" value="2"/>
</dbReference>
<feature type="domain" description="PRD" evidence="6">
    <location>
        <begin position="495"/>
        <end position="599"/>
    </location>
</feature>
<dbReference type="InterPro" id="IPR027417">
    <property type="entry name" value="P-loop_NTPase"/>
</dbReference>
<dbReference type="EMBL" id="JAJHJB010000014">
    <property type="protein sequence ID" value="MCC5466039.1"/>
    <property type="molecule type" value="Genomic_DNA"/>
</dbReference>
<keyword evidence="2" id="KW-0547">Nucleotide-binding</keyword>
<feature type="domain" description="PRD" evidence="6">
    <location>
        <begin position="874"/>
        <end position="979"/>
    </location>
</feature>
<gene>
    <name evidence="7" type="ORF">LMF89_11785</name>
</gene>
<evidence type="ECO:0000256" key="2">
    <source>
        <dbReference type="ARBA" id="ARBA00022741"/>
    </source>
</evidence>
<proteinExistence type="predicted"/>
<dbReference type="PROSITE" id="PS51096">
    <property type="entry name" value="PTS_EIIA_TYPE_4"/>
    <property type="match status" value="1"/>
</dbReference>
<dbReference type="InterPro" id="IPR002078">
    <property type="entry name" value="Sigma_54_int"/>
</dbReference>
<dbReference type="CDD" id="cd00009">
    <property type="entry name" value="AAA"/>
    <property type="match status" value="1"/>
</dbReference>
<dbReference type="Proteomes" id="UP001165492">
    <property type="component" value="Unassembled WGS sequence"/>
</dbReference>
<dbReference type="InterPro" id="IPR011608">
    <property type="entry name" value="PRD"/>
</dbReference>